<feature type="domain" description="Tn3 transposase DDE" evidence="5">
    <location>
        <begin position="565"/>
        <end position="952"/>
    </location>
</feature>
<accession>A0ABX8SCI5</accession>
<evidence type="ECO:0000256" key="1">
    <source>
        <dbReference type="ARBA" id="ARBA00009402"/>
    </source>
</evidence>
<protein>
    <submittedName>
        <fullName evidence="7">Tn3 family transposase</fullName>
    </submittedName>
</protein>
<keyword evidence="2" id="KW-0815">Transposition</keyword>
<keyword evidence="8" id="KW-1185">Reference proteome</keyword>
<gene>
    <name evidence="7" type="ORF">KV203_09555</name>
</gene>
<dbReference type="InterPro" id="IPR002513">
    <property type="entry name" value="Tn3_Tnp_DDE_dom"/>
</dbReference>
<evidence type="ECO:0000259" key="5">
    <source>
        <dbReference type="Pfam" id="PF01526"/>
    </source>
</evidence>
<name>A0ABX8SCI5_9ACTN</name>
<evidence type="ECO:0000256" key="3">
    <source>
        <dbReference type="ARBA" id="ARBA00023125"/>
    </source>
</evidence>
<evidence type="ECO:0000313" key="7">
    <source>
        <dbReference type="EMBL" id="QXQ15508.1"/>
    </source>
</evidence>
<dbReference type="InterPro" id="IPR047653">
    <property type="entry name" value="Tn3-like_transpos"/>
</dbReference>
<dbReference type="Pfam" id="PF01526">
    <property type="entry name" value="DDE_Tnp_Tn3"/>
    <property type="match status" value="1"/>
</dbReference>
<feature type="domain" description="DUF4158" evidence="6">
    <location>
        <begin position="3"/>
        <end position="143"/>
    </location>
</feature>
<keyword evidence="4" id="KW-0233">DNA recombination</keyword>
<dbReference type="NCBIfam" id="NF033527">
    <property type="entry name" value="transpos_Tn3"/>
    <property type="match status" value="1"/>
</dbReference>
<dbReference type="EMBL" id="CP079105">
    <property type="protein sequence ID" value="QXQ15508.1"/>
    <property type="molecule type" value="Genomic_DNA"/>
</dbReference>
<sequence>MQREWSTEDLVASWTLIGDDWQLVGNKTGATRLGFALLLKFFEIEARFPRSTAEFPFEAVGYVAEQVKIDPAELDRYDWDGRAIERHRMQIRSAFGFRMFTRADEDTLAEWLAADVCPVELRDEQLREALLVRCRTERLEPPGRIDRIVGSARAMFDQRFCDRTVTRLGDGGTARLEQLVDGGLLADLKTDPGQVGLETLLREIDKLDAIRRLRLPVDLFSDTSDKLVEAWRARAARAYPSDLRSAPRPVRWTLLAALCWVRSAEITDALVDLLIALVHKINARADRRVERELIDDLRRVRGKEAILFRLAEAAVEHPDDTVREALYPVVGEKTLRELVREAKADQDAFQARVRTVLRGSYSSYYRRMLPALLAALMFRCNNTAYRPIMEALELLARYAEIDGKVRFYAASDRVPLDGVVPKAWRDAVLDERGRVERIPYELCTLIALRDALRRREIYVHGANRWRNPDDDLPGDFDTTREVHYAALRQPIDPTEFVTDLRTRMNDALTRLDAALVDATAGVTVTSRRGEPWIAVPRLDALPEPANLQKVKDEVIRRWGTLDLLDVLKDADYLAEFTGQFSSVASREVIDRAALRRRLLLCLFALGTNMGIRAIVATGEHGESEAALRHVRRHFITRDNLRRATATLVNATFAARDPHWWGTGTACASDSKKFGSWESNLMTEWHQRYGGPGVMIYWHVERRSTCIYSQLKSCSSSEVAAMIEGLLRHCTDTEIESNYVDTHGASVVGFAFTELLGFRLLPRLKNIGAIRLYRTDEQAVYGQLGPVVTRPIRWDLIAQQYDQMVKYASALRLSTAESESILRRFTRGGPKHPTYQALEELGRAVRTIFACDYLALPELRREIHGGLQVVEQWNSGNTVIFYGKDGDLTGSDREHAEVSMLALHLLQSALVHINTLLVQAVLEVPEFHDLIGPDEQRGLTPLFWSNINPYGRFRLDMDTRLDLAGNGVQRVESVL</sequence>
<dbReference type="RefSeq" id="WP_066470095.1">
    <property type="nucleotide sequence ID" value="NZ_CBCRUZ010000001.1"/>
</dbReference>
<dbReference type="InterPro" id="IPR025296">
    <property type="entry name" value="DUF4158"/>
</dbReference>
<reference evidence="7" key="1">
    <citation type="submission" date="2021-07" db="EMBL/GenBank/DDBJ databases">
        <title>Candidatus Kaistella beijingensis sp. nov. isolated from a municipal wastewater treatment plant is involved in sludge foaming.</title>
        <authorList>
            <person name="Song Y."/>
            <person name="Liu S.-J."/>
        </authorList>
    </citation>
    <scope>NUCLEOTIDE SEQUENCE</scope>
    <source>
        <strain evidence="7">DSM 43998</strain>
    </source>
</reference>
<dbReference type="Pfam" id="PF13700">
    <property type="entry name" value="DUF4158"/>
    <property type="match status" value="1"/>
</dbReference>
<evidence type="ECO:0000256" key="4">
    <source>
        <dbReference type="ARBA" id="ARBA00023172"/>
    </source>
</evidence>
<dbReference type="Proteomes" id="UP000887023">
    <property type="component" value="Chromosome"/>
</dbReference>
<evidence type="ECO:0000259" key="6">
    <source>
        <dbReference type="Pfam" id="PF13700"/>
    </source>
</evidence>
<proteinExistence type="inferred from homology"/>
<evidence type="ECO:0000256" key="2">
    <source>
        <dbReference type="ARBA" id="ARBA00022578"/>
    </source>
</evidence>
<keyword evidence="3" id="KW-0238">DNA-binding</keyword>
<organism evidence="7 8">
    <name type="scientific">Skermania pinensis</name>
    <dbReference type="NCBI Taxonomy" id="39122"/>
    <lineage>
        <taxon>Bacteria</taxon>
        <taxon>Bacillati</taxon>
        <taxon>Actinomycetota</taxon>
        <taxon>Actinomycetes</taxon>
        <taxon>Mycobacteriales</taxon>
        <taxon>Gordoniaceae</taxon>
        <taxon>Skermania</taxon>
    </lineage>
</organism>
<comment type="similarity">
    <text evidence="1">Belongs to the transposase 7 family.</text>
</comment>
<evidence type="ECO:0000313" key="8">
    <source>
        <dbReference type="Proteomes" id="UP000887023"/>
    </source>
</evidence>